<feature type="region of interest" description="Disordered" evidence="1">
    <location>
        <begin position="1"/>
        <end position="27"/>
    </location>
</feature>
<protein>
    <submittedName>
        <fullName evidence="2">Uncharacterized protein</fullName>
    </submittedName>
</protein>
<dbReference type="Proteomes" id="UP000242636">
    <property type="component" value="Unassembled WGS sequence"/>
</dbReference>
<reference evidence="2 3" key="1">
    <citation type="submission" date="2017-02" db="EMBL/GenBank/DDBJ databases">
        <title>Draft Genome Sequences of 'Candidatus Synechococcus spongiarum', Cyanobacterial Symbionts of the Mediterranean Sponge Aplysina aerophoba from two locations.</title>
        <authorList>
            <person name="Slaby B.M."/>
            <person name="Hentschel U."/>
        </authorList>
    </citation>
    <scope>NUCLEOTIDE SEQUENCE [LARGE SCALE GENOMIC DNA]</scope>
    <source>
        <strain evidence="2">LMB bulk15M</strain>
    </source>
</reference>
<dbReference type="AlphaFoldDB" id="A0A1T1CYU8"/>
<accession>A0A1T1CYU8</accession>
<dbReference type="EMBL" id="MWLD01000053">
    <property type="protein sequence ID" value="OOV33777.1"/>
    <property type="molecule type" value="Genomic_DNA"/>
</dbReference>
<keyword evidence="3" id="KW-1185">Reference proteome</keyword>
<gene>
    <name evidence="2" type="ORF">BV61_04245</name>
</gene>
<organism evidence="2 3">
    <name type="scientific">Candidatus Synechococcus spongiarum LMB bulk15M</name>
    <dbReference type="NCBI Taxonomy" id="1943582"/>
    <lineage>
        <taxon>Bacteria</taxon>
        <taxon>Bacillati</taxon>
        <taxon>Cyanobacteriota</taxon>
        <taxon>Cyanophyceae</taxon>
        <taxon>Synechococcales</taxon>
        <taxon>Synechococcaceae</taxon>
        <taxon>Synechococcus</taxon>
    </lineage>
</organism>
<evidence type="ECO:0000313" key="2">
    <source>
        <dbReference type="EMBL" id="OOV33777.1"/>
    </source>
</evidence>
<comment type="caution">
    <text evidence="2">The sequence shown here is derived from an EMBL/GenBank/DDBJ whole genome shotgun (WGS) entry which is preliminary data.</text>
</comment>
<evidence type="ECO:0000313" key="3">
    <source>
        <dbReference type="Proteomes" id="UP000242636"/>
    </source>
</evidence>
<name>A0A1T1CYU8_9SYNE</name>
<sequence length="115" mass="12259">MWSPAQFQGDPGNSQEPAQDGAATGKQAAEEVAKAFQAVLEQENQALRKQFGKGFNPMQAQARALLWLMALHDIHTSAVKQAIADSNGEAVSGWAEDMGKLSAAITVLETIQPIP</sequence>
<evidence type="ECO:0000256" key="1">
    <source>
        <dbReference type="SAM" id="MobiDB-lite"/>
    </source>
</evidence>
<proteinExistence type="predicted"/>